<evidence type="ECO:0000313" key="8">
    <source>
        <dbReference type="Proteomes" id="UP001250214"/>
    </source>
</evidence>
<evidence type="ECO:0000256" key="4">
    <source>
        <dbReference type="PROSITE-ProRule" id="PRU00409"/>
    </source>
</evidence>
<sequence length="329" mass="35595">MVTTAGSAATPGTIEHLRRCGYRVIATDIDPTAPGLYLADRGYLVPPGDTDDFLPELRGVCLKEDASAVVPLVDEELAAVTELEAEGFAVLLPRRPFVTTCLDKHVLMQRLTAAGLATPVTRLASEWVGDLRFPLVVKPRSGRGSRGLALAGSEAELGRIVHDGPYSAGDLIVQEQLPGPEYTVSVVCWRDGQVQAVVPKEVILKQGVTKFAVTRRSPQIDELCREVQRELQADGPFNVQLALDDGGIPRIFEINPRFSSTTALTLAAGIDEIGGLLSQALTRAGALAADWRDGVVMVRRWAEDFRSETEFDSHGLRPTPTTSALPFRM</sequence>
<feature type="region of interest" description="Disordered" evidence="5">
    <location>
        <begin position="309"/>
        <end position="329"/>
    </location>
</feature>
<evidence type="ECO:0000313" key="7">
    <source>
        <dbReference type="EMBL" id="MDS1270855.1"/>
    </source>
</evidence>
<dbReference type="InterPro" id="IPR048764">
    <property type="entry name" value="PylC_N"/>
</dbReference>
<keyword evidence="2 4" id="KW-0547">Nucleotide-binding</keyword>
<proteinExistence type="predicted"/>
<evidence type="ECO:0000256" key="1">
    <source>
        <dbReference type="ARBA" id="ARBA00022598"/>
    </source>
</evidence>
<feature type="domain" description="ATP-grasp" evidence="6">
    <location>
        <begin position="108"/>
        <end position="281"/>
    </location>
</feature>
<dbReference type="PANTHER" id="PTHR43055">
    <property type="entry name" value="FORMATE-DEPENDENT PHOSPHORIBOSYLGLYCINAMIDE FORMYLTRANSFERASE"/>
    <property type="match status" value="1"/>
</dbReference>
<dbReference type="RefSeq" id="WP_310912925.1">
    <property type="nucleotide sequence ID" value="NZ_JAVLVT010000005.1"/>
</dbReference>
<dbReference type="EMBL" id="JAVLVT010000005">
    <property type="protein sequence ID" value="MDS1270855.1"/>
    <property type="molecule type" value="Genomic_DNA"/>
</dbReference>
<dbReference type="Gene3D" id="3.40.50.20">
    <property type="match status" value="1"/>
</dbReference>
<dbReference type="Proteomes" id="UP001250214">
    <property type="component" value="Unassembled WGS sequence"/>
</dbReference>
<dbReference type="SUPFAM" id="SSF56059">
    <property type="entry name" value="Glutathione synthetase ATP-binding domain-like"/>
    <property type="match status" value="1"/>
</dbReference>
<evidence type="ECO:0000256" key="2">
    <source>
        <dbReference type="ARBA" id="ARBA00022741"/>
    </source>
</evidence>
<dbReference type="Gene3D" id="3.30.1490.20">
    <property type="entry name" value="ATP-grasp fold, A domain"/>
    <property type="match status" value="1"/>
</dbReference>
<dbReference type="Gene3D" id="3.30.470.20">
    <property type="entry name" value="ATP-grasp fold, B domain"/>
    <property type="match status" value="1"/>
</dbReference>
<dbReference type="PANTHER" id="PTHR43055:SF1">
    <property type="entry name" value="FORMATE-DEPENDENT PHOSPHORIBOSYLGLYCINAMIDE FORMYLTRANSFERASE"/>
    <property type="match status" value="1"/>
</dbReference>
<evidence type="ECO:0000259" key="6">
    <source>
        <dbReference type="PROSITE" id="PS50975"/>
    </source>
</evidence>
<dbReference type="Pfam" id="PF21360">
    <property type="entry name" value="PylC-like_N"/>
    <property type="match status" value="1"/>
</dbReference>
<dbReference type="InterPro" id="IPR013815">
    <property type="entry name" value="ATP_grasp_subdomain_1"/>
</dbReference>
<protein>
    <submittedName>
        <fullName evidence="7">ATP-grasp domain-containing protein</fullName>
    </submittedName>
</protein>
<accession>A0ABU2H7M3</accession>
<dbReference type="PROSITE" id="PS50975">
    <property type="entry name" value="ATP_GRASP"/>
    <property type="match status" value="1"/>
</dbReference>
<keyword evidence="1" id="KW-0436">Ligase</keyword>
<dbReference type="InterPro" id="IPR011761">
    <property type="entry name" value="ATP-grasp"/>
</dbReference>
<keyword evidence="8" id="KW-1185">Reference proteome</keyword>
<gene>
    <name evidence="7" type="ORF">RIF23_11135</name>
</gene>
<keyword evidence="3 4" id="KW-0067">ATP-binding</keyword>
<reference evidence="8" key="1">
    <citation type="submission" date="2023-07" db="EMBL/GenBank/DDBJ databases">
        <title>Novel species in the genus Lipingzhangella isolated from Sambhar Salt Lake.</title>
        <authorList>
            <person name="Jiya N."/>
            <person name="Kajale S."/>
            <person name="Sharma A."/>
        </authorList>
    </citation>
    <scope>NUCLEOTIDE SEQUENCE [LARGE SCALE GENOMIC DNA]</scope>
    <source>
        <strain evidence="8">LS1_29</strain>
    </source>
</reference>
<evidence type="ECO:0000256" key="5">
    <source>
        <dbReference type="SAM" id="MobiDB-lite"/>
    </source>
</evidence>
<evidence type="ECO:0000256" key="3">
    <source>
        <dbReference type="ARBA" id="ARBA00022840"/>
    </source>
</evidence>
<dbReference type="Pfam" id="PF15632">
    <property type="entry name" value="ATPgrasp_Ter"/>
    <property type="match status" value="1"/>
</dbReference>
<comment type="caution">
    <text evidence="7">The sequence shown here is derived from an EMBL/GenBank/DDBJ whole genome shotgun (WGS) entry which is preliminary data.</text>
</comment>
<organism evidence="7 8">
    <name type="scientific">Lipingzhangella rawalii</name>
    <dbReference type="NCBI Taxonomy" id="2055835"/>
    <lineage>
        <taxon>Bacteria</taxon>
        <taxon>Bacillati</taxon>
        <taxon>Actinomycetota</taxon>
        <taxon>Actinomycetes</taxon>
        <taxon>Streptosporangiales</taxon>
        <taxon>Nocardiopsidaceae</taxon>
        <taxon>Lipingzhangella</taxon>
    </lineage>
</organism>
<name>A0ABU2H7M3_9ACTN</name>
<feature type="compositionally biased region" description="Polar residues" evidence="5">
    <location>
        <begin position="319"/>
        <end position="329"/>
    </location>
</feature>